<evidence type="ECO:0000313" key="2">
    <source>
        <dbReference type="Proteomes" id="UP001470230"/>
    </source>
</evidence>
<protein>
    <recommendedName>
        <fullName evidence="3">DUF3447 domain-containing protein</fullName>
    </recommendedName>
</protein>
<evidence type="ECO:0000313" key="1">
    <source>
        <dbReference type="EMBL" id="KAK8846355.1"/>
    </source>
</evidence>
<proteinExistence type="predicted"/>
<comment type="caution">
    <text evidence="1">The sequence shown here is derived from an EMBL/GenBank/DDBJ whole genome shotgun (WGS) entry which is preliminary data.</text>
</comment>
<accession>A0ABR2HG13</accession>
<dbReference type="PANTHER" id="PTHR24159">
    <property type="match status" value="1"/>
</dbReference>
<gene>
    <name evidence="1" type="ORF">M9Y10_020367</name>
</gene>
<dbReference type="EMBL" id="JAPFFF010000029">
    <property type="protein sequence ID" value="KAK8846355.1"/>
    <property type="molecule type" value="Genomic_DNA"/>
</dbReference>
<reference evidence="1 2" key="1">
    <citation type="submission" date="2024-04" db="EMBL/GenBank/DDBJ databases">
        <title>Tritrichomonas musculus Genome.</title>
        <authorList>
            <person name="Alves-Ferreira E."/>
            <person name="Grigg M."/>
            <person name="Lorenzi H."/>
            <person name="Galac M."/>
        </authorList>
    </citation>
    <scope>NUCLEOTIDE SEQUENCE [LARGE SCALE GENOMIC DNA]</scope>
    <source>
        <strain evidence="1 2">EAF2021</strain>
    </source>
</reference>
<sequence length="385" mass="46444">MEIQKYLEEMKLMQNNLLSFLENDGDVSDAYQNFITICDESDVHHHKHKIKSILYLISKISNNHHRTHNFFNKIGQIIQHLHHRIKHYFTDQEIFNVFKSNKRVLLLLFEEKIITVDENIKYVMVNGIYKTANYDYYFFPELQPFLDENFIKEVTETLPDDFEEKRKIGENDDYICEIIRNDFIHEFVDQVKKSKIHLNSFVKPSIYETNNFLIKNQTTLIEYAAFFGSIQIFKYLYQHLTHPRTTKKIPLKSPLWLFTIHGQNADMIYFLRENHFKLKPKNFYAFLKESIKCHHNEIANYVMDNFIDKNDDHIDTFSFGLQYYNFYFIRNDFLNGSVFYNLCAYDYYPIVHALLETNDLVTKRRQSVSRGLFVYKKKIFYEISK</sequence>
<organism evidence="1 2">
    <name type="scientific">Tritrichomonas musculus</name>
    <dbReference type="NCBI Taxonomy" id="1915356"/>
    <lineage>
        <taxon>Eukaryota</taxon>
        <taxon>Metamonada</taxon>
        <taxon>Parabasalia</taxon>
        <taxon>Tritrichomonadida</taxon>
        <taxon>Tritrichomonadidae</taxon>
        <taxon>Tritrichomonas</taxon>
    </lineage>
</organism>
<dbReference type="SUPFAM" id="SSF140860">
    <property type="entry name" value="Pseudo ankyrin repeat-like"/>
    <property type="match status" value="1"/>
</dbReference>
<name>A0ABR2HG13_9EUKA</name>
<evidence type="ECO:0008006" key="3">
    <source>
        <dbReference type="Google" id="ProtNLM"/>
    </source>
</evidence>
<dbReference type="Proteomes" id="UP001470230">
    <property type="component" value="Unassembled WGS sequence"/>
</dbReference>
<dbReference type="PANTHER" id="PTHR24159:SF5">
    <property type="entry name" value="ANK_REP_REGION DOMAIN-CONTAINING PROTEIN"/>
    <property type="match status" value="1"/>
</dbReference>
<keyword evidence="2" id="KW-1185">Reference proteome</keyword>